<keyword evidence="3" id="KW-1185">Reference proteome</keyword>
<evidence type="ECO:0000313" key="2">
    <source>
        <dbReference type="EMBL" id="AJA06708.1"/>
    </source>
</evidence>
<dbReference type="EMBL" id="CP007496">
    <property type="protein sequence ID" value="AJA06708.1"/>
    <property type="molecule type" value="Genomic_DNA"/>
</dbReference>
<dbReference type="SUPFAM" id="SSF54523">
    <property type="entry name" value="Pili subunits"/>
    <property type="match status" value="1"/>
</dbReference>
<dbReference type="AlphaFoldDB" id="A0A6S4GRX0"/>
<organism evidence="2 3">
    <name type="scientific">Candidatus Nanosynbacter lyticus</name>
    <dbReference type="NCBI Taxonomy" id="2093824"/>
    <lineage>
        <taxon>Bacteria</taxon>
        <taxon>Candidatus Saccharimonadota</taxon>
        <taxon>Candidatus Saccharimonadia</taxon>
        <taxon>Candidatus Nanosynbacterales</taxon>
        <taxon>Candidatus Nanosynbacteraceae</taxon>
        <taxon>Candidatus Nanosynbacter</taxon>
    </lineage>
</organism>
<protein>
    <recommendedName>
        <fullName evidence="4">Type II secretion system protein</fullName>
    </recommendedName>
</protein>
<proteinExistence type="predicted"/>
<accession>A0A6S4GRX0</accession>
<evidence type="ECO:0000313" key="3">
    <source>
        <dbReference type="Proteomes" id="UP000030902"/>
    </source>
</evidence>
<reference evidence="2 3" key="1">
    <citation type="journal article" date="2015" name="Proc. Natl. Acad. Sci. U.S.A.">
        <title>Cultivation of a human-associated TM7 phylotype reveals a reduced genome and epibiotic parasitic lifestyle.</title>
        <authorList>
            <person name="He X."/>
            <person name="McLean J.S."/>
            <person name="Edlund A."/>
            <person name="Yooseph S."/>
            <person name="Hall A.P."/>
            <person name="Liu S.Y."/>
            <person name="Dorrestein P.C."/>
            <person name="Esquenazi E."/>
            <person name="Hunter R.C."/>
            <person name="Cheng G."/>
            <person name="Nelson K.E."/>
            <person name="Lux R."/>
            <person name="Shi W."/>
        </authorList>
    </citation>
    <scope>NUCLEOTIDE SEQUENCE [LARGE SCALE GENOMIC DNA]</scope>
    <source>
        <strain evidence="2 3">TM7x</strain>
    </source>
</reference>
<evidence type="ECO:0000256" key="1">
    <source>
        <dbReference type="SAM" id="Phobius"/>
    </source>
</evidence>
<dbReference type="KEGG" id="sox:TM7x_00450"/>
<feature type="transmembrane region" description="Helical" evidence="1">
    <location>
        <begin position="12"/>
        <end position="36"/>
    </location>
</feature>
<name>A0A6S4GRX0_9BACT</name>
<sequence>MVNKDNKKGFTIIEVVLVLAIAGLIFAMVFIALPALQRSQHDQSRKNDASTVAAAITNWNSANRNGGTFNEESLRKYVDKLDQYDKNSELKVVATGSSMSVAGNEIKVMRGRKCPSSMPAPSADDPANITLENGSSRNAAVVVLLENNGSQKQLYCQDV</sequence>
<dbReference type="InterPro" id="IPR045584">
    <property type="entry name" value="Pilin-like"/>
</dbReference>
<keyword evidence="1" id="KW-1133">Transmembrane helix</keyword>
<dbReference type="InterPro" id="IPR012902">
    <property type="entry name" value="N_methyl_site"/>
</dbReference>
<gene>
    <name evidence="2" type="ORF">TM7x_00450</name>
</gene>
<dbReference type="Gene3D" id="3.30.700.10">
    <property type="entry name" value="Glycoprotein, Type 4 Pilin"/>
    <property type="match status" value="1"/>
</dbReference>
<keyword evidence="1" id="KW-0472">Membrane</keyword>
<dbReference type="NCBIfam" id="TIGR02532">
    <property type="entry name" value="IV_pilin_GFxxxE"/>
    <property type="match status" value="1"/>
</dbReference>
<keyword evidence="1" id="KW-0812">Transmembrane</keyword>
<dbReference type="Proteomes" id="UP000030902">
    <property type="component" value="Chromosome"/>
</dbReference>
<evidence type="ECO:0008006" key="4">
    <source>
        <dbReference type="Google" id="ProtNLM"/>
    </source>
</evidence>
<dbReference type="RefSeq" id="WP_039326816.1">
    <property type="nucleotide sequence ID" value="NZ_CP007496.1"/>
</dbReference>
<dbReference type="Pfam" id="PF07963">
    <property type="entry name" value="N_methyl"/>
    <property type="match status" value="1"/>
</dbReference>